<reference evidence="3" key="1">
    <citation type="submission" date="2022-03" db="EMBL/GenBank/DDBJ databases">
        <authorList>
            <person name="Santos J.D.N."/>
            <person name="Kallscheuer N."/>
            <person name="Jogler C."/>
            <person name="Lage O.M."/>
        </authorList>
    </citation>
    <scope>NUCLEOTIDE SEQUENCE</scope>
    <source>
        <strain evidence="3">M600PL45_2</strain>
    </source>
</reference>
<dbReference type="Proteomes" id="UP001166784">
    <property type="component" value="Unassembled WGS sequence"/>
</dbReference>
<dbReference type="EMBL" id="JAKWJU010000002">
    <property type="protein sequence ID" value="MCH6163715.1"/>
    <property type="molecule type" value="Genomic_DNA"/>
</dbReference>
<dbReference type="InterPro" id="IPR012349">
    <property type="entry name" value="Split_barrel_FMN-bd"/>
</dbReference>
<evidence type="ECO:0000313" key="4">
    <source>
        <dbReference type="Proteomes" id="UP001166784"/>
    </source>
</evidence>
<dbReference type="PANTHER" id="PTHR35176:SF2">
    <property type="entry name" value="F420H(2)-DEPENDENT REDUCTASE RV1155"/>
    <property type="match status" value="1"/>
</dbReference>
<dbReference type="Gene3D" id="2.30.110.10">
    <property type="entry name" value="Electron Transport, Fmn-binding Protein, Chain A"/>
    <property type="match status" value="1"/>
</dbReference>
<dbReference type="PANTHER" id="PTHR35176">
    <property type="entry name" value="HEME OXYGENASE HI_0854-RELATED"/>
    <property type="match status" value="1"/>
</dbReference>
<protein>
    <submittedName>
        <fullName evidence="3">TIGR03668 family PPOX class F420-dependent oxidoreductase</fullName>
    </submittedName>
</protein>
<dbReference type="InterPro" id="IPR011576">
    <property type="entry name" value="Pyridox_Oxase_N"/>
</dbReference>
<gene>
    <name evidence="3" type="ORF">MMA15_25950</name>
</gene>
<proteinExistence type="predicted"/>
<dbReference type="InterPro" id="IPR052019">
    <property type="entry name" value="F420H2_bilvrd_red/Heme_oxyg"/>
</dbReference>
<name>A0ABS9T574_9ACTN</name>
<accession>A0ABS9T574</accession>
<organism evidence="3 4">
    <name type="scientific">Streptomyces marispadix</name>
    <dbReference type="NCBI Taxonomy" id="2922868"/>
    <lineage>
        <taxon>Bacteria</taxon>
        <taxon>Bacillati</taxon>
        <taxon>Actinomycetota</taxon>
        <taxon>Actinomycetes</taxon>
        <taxon>Kitasatosporales</taxon>
        <taxon>Streptomycetaceae</taxon>
        <taxon>Streptomyces</taxon>
    </lineage>
</organism>
<dbReference type="RefSeq" id="WP_241062583.1">
    <property type="nucleotide sequence ID" value="NZ_JAKWJU010000002.1"/>
</dbReference>
<keyword evidence="1" id="KW-0560">Oxidoreductase</keyword>
<dbReference type="NCBIfam" id="TIGR03668">
    <property type="entry name" value="Rv0121_F420"/>
    <property type="match status" value="1"/>
</dbReference>
<evidence type="ECO:0000259" key="2">
    <source>
        <dbReference type="Pfam" id="PF01243"/>
    </source>
</evidence>
<evidence type="ECO:0000313" key="3">
    <source>
        <dbReference type="EMBL" id="MCH6163715.1"/>
    </source>
</evidence>
<feature type="domain" description="Pyridoxamine 5'-phosphate oxidase N-terminal" evidence="2">
    <location>
        <begin position="7"/>
        <end position="146"/>
    </location>
</feature>
<comment type="caution">
    <text evidence="3">The sequence shown here is derived from an EMBL/GenBank/DDBJ whole genome shotgun (WGS) entry which is preliminary data.</text>
</comment>
<dbReference type="Pfam" id="PF01243">
    <property type="entry name" value="PNPOx_N"/>
    <property type="match status" value="1"/>
</dbReference>
<dbReference type="SUPFAM" id="SSF50475">
    <property type="entry name" value="FMN-binding split barrel"/>
    <property type="match status" value="1"/>
</dbReference>
<evidence type="ECO:0000256" key="1">
    <source>
        <dbReference type="ARBA" id="ARBA00023002"/>
    </source>
</evidence>
<keyword evidence="4" id="KW-1185">Reference proteome</keyword>
<dbReference type="InterPro" id="IPR019967">
    <property type="entry name" value="F420-dep_enz_PPOX_Rv0121"/>
</dbReference>
<sequence>MPTMTGDEARERFAAARSATLGTADADGSPHLVPVTFALAGESGDTVVFAVDHKPKRSQRLKRLANIAANPAVTLLADAYDEDWERLWWARADGTARVMAPPEHSAASARHVGLLVSLVLKYREQYGPRPPRGPVVEITVDRWTGWRAV</sequence>
<reference evidence="3" key="2">
    <citation type="journal article" date="2023" name="Int. J. Syst. Evol. Microbiol.">
        <title>Streptomyces marispadix sp. nov., isolated from marine beach sediment of the Northern Coast of Portugal.</title>
        <authorList>
            <person name="dos Santos J.D.N."/>
            <person name="Vitorino I.R."/>
            <person name="Kallscheuer N."/>
            <person name="Srivastava A."/>
            <person name="Krautwurst S."/>
            <person name="Marz M."/>
            <person name="Jogler C."/>
            <person name="Lobo Da Cunha A."/>
            <person name="Catita J."/>
            <person name="Goncalves H."/>
            <person name="Gonzalez I."/>
            <person name="Reyes F."/>
            <person name="Lage O.M."/>
        </authorList>
    </citation>
    <scope>NUCLEOTIDE SEQUENCE</scope>
    <source>
        <strain evidence="3">M600PL45_2</strain>
    </source>
</reference>